<evidence type="ECO:0000313" key="2">
    <source>
        <dbReference type="Proteomes" id="UP001064896"/>
    </source>
</evidence>
<evidence type="ECO:0008006" key="3">
    <source>
        <dbReference type="Google" id="ProtNLM"/>
    </source>
</evidence>
<name>A0ABN6BW39_9PSED</name>
<dbReference type="Pfam" id="PF05939">
    <property type="entry name" value="Phage_min_tail"/>
    <property type="match status" value="1"/>
</dbReference>
<protein>
    <recommendedName>
        <fullName evidence="3">Phage tail protein</fullName>
    </recommendedName>
</protein>
<sequence length="112" mass="12540">MAALETFSWRIQRGDEGQEEGTVRSAQFGDGYRQTSGDGLNSTRQTWTVTCTEPLAVVSEMRAFMRRNLGRSFAWRNPFGELGLYQSSTWTSRVVGGGFAVFTATFEEAFHP</sequence>
<keyword evidence="2" id="KW-1185">Reference proteome</keyword>
<dbReference type="InterPro" id="IPR010265">
    <property type="entry name" value="Phage_lambda_TipM"/>
</dbReference>
<dbReference type="RefSeq" id="WP_265168255.1">
    <property type="nucleotide sequence ID" value="NZ_AP023081.1"/>
</dbReference>
<proteinExistence type="predicted"/>
<dbReference type="Proteomes" id="UP001064896">
    <property type="component" value="Chromosome"/>
</dbReference>
<accession>A0ABN6BW39</accession>
<dbReference type="EMBL" id="AP023081">
    <property type="protein sequence ID" value="BCD88064.1"/>
    <property type="molecule type" value="Genomic_DNA"/>
</dbReference>
<evidence type="ECO:0000313" key="1">
    <source>
        <dbReference type="EMBL" id="BCD88064.1"/>
    </source>
</evidence>
<gene>
    <name evidence="1" type="primary">M</name>
    <name evidence="1" type="ORF">PSm6_44710</name>
</gene>
<reference evidence="1" key="1">
    <citation type="submission" date="2020-05" db="EMBL/GenBank/DDBJ databases">
        <title>Complete genome sequence of Pseudomonas sp. Sm006.</title>
        <authorList>
            <person name="Takeuchi K."/>
            <person name="Someya N."/>
        </authorList>
    </citation>
    <scope>NUCLEOTIDE SEQUENCE</scope>
    <source>
        <strain evidence="1">Sm006</strain>
    </source>
</reference>
<organism evidence="1 2">
    <name type="scientific">Pseudomonas solani</name>
    <dbReference type="NCBI Taxonomy" id="2731552"/>
    <lineage>
        <taxon>Bacteria</taxon>
        <taxon>Pseudomonadati</taxon>
        <taxon>Pseudomonadota</taxon>
        <taxon>Gammaproteobacteria</taxon>
        <taxon>Pseudomonadales</taxon>
        <taxon>Pseudomonadaceae</taxon>
        <taxon>Pseudomonas</taxon>
    </lineage>
</organism>